<proteinExistence type="predicted"/>
<gene>
    <name evidence="1" type="ORF">GCM10011572_52230</name>
</gene>
<evidence type="ECO:0000313" key="1">
    <source>
        <dbReference type="EMBL" id="GGC24223.1"/>
    </source>
</evidence>
<dbReference type="RefSeq" id="WP_371867090.1">
    <property type="nucleotide sequence ID" value="NZ_WNKZ01000088.1"/>
</dbReference>
<organism evidence="1 2">
    <name type="scientific">Pseudoduganella buxea</name>
    <dbReference type="NCBI Taxonomy" id="1949069"/>
    <lineage>
        <taxon>Bacteria</taxon>
        <taxon>Pseudomonadati</taxon>
        <taxon>Pseudomonadota</taxon>
        <taxon>Betaproteobacteria</taxon>
        <taxon>Burkholderiales</taxon>
        <taxon>Oxalobacteraceae</taxon>
        <taxon>Telluria group</taxon>
        <taxon>Pseudoduganella</taxon>
    </lineage>
</organism>
<comment type="caution">
    <text evidence="1">The sequence shown here is derived from an EMBL/GenBank/DDBJ whole genome shotgun (WGS) entry which is preliminary data.</text>
</comment>
<keyword evidence="2" id="KW-1185">Reference proteome</keyword>
<accession>A0ABQ1LJW8</accession>
<sequence length="115" mass="11850">MSIALIEQVTTALAQFTSATRLYELTLHGDDSGADLGSGGLLVEAFAADDIVHDTGARDIIALSTSAISTWCRCWGGKLRSTSALPTAAAPPSVATSPTRPCWAAKAAWRATACA</sequence>
<evidence type="ECO:0000313" key="2">
    <source>
        <dbReference type="Proteomes" id="UP000622638"/>
    </source>
</evidence>
<name>A0ABQ1LJW8_9BURK</name>
<protein>
    <submittedName>
        <fullName evidence="1">Uncharacterized protein</fullName>
    </submittedName>
</protein>
<reference evidence="2" key="1">
    <citation type="journal article" date="2019" name="Int. J. Syst. Evol. Microbiol.">
        <title>The Global Catalogue of Microorganisms (GCM) 10K type strain sequencing project: providing services to taxonomists for standard genome sequencing and annotation.</title>
        <authorList>
            <consortium name="The Broad Institute Genomics Platform"/>
            <consortium name="The Broad Institute Genome Sequencing Center for Infectious Disease"/>
            <person name="Wu L."/>
            <person name="Ma J."/>
        </authorList>
    </citation>
    <scope>NUCLEOTIDE SEQUENCE [LARGE SCALE GENOMIC DNA]</scope>
    <source>
        <strain evidence="2">CGMCC 1.15931</strain>
    </source>
</reference>
<dbReference type="Proteomes" id="UP000622638">
    <property type="component" value="Unassembled WGS sequence"/>
</dbReference>
<dbReference type="EMBL" id="BMKG01000040">
    <property type="protein sequence ID" value="GGC24223.1"/>
    <property type="molecule type" value="Genomic_DNA"/>
</dbReference>